<evidence type="ECO:0000313" key="7">
    <source>
        <dbReference type="RefSeq" id="XP_024931916.3"/>
    </source>
</evidence>
<proteinExistence type="predicted"/>
<name>A0A6P6GCT9_ZIZJJ</name>
<keyword evidence="4" id="KW-0325">Glycoprotein</keyword>
<dbReference type="InterPro" id="IPR002472">
    <property type="entry name" value="Palm_thioest"/>
</dbReference>
<dbReference type="Proteomes" id="UP001652623">
    <property type="component" value="Chromosome 7"/>
</dbReference>
<dbReference type="Pfam" id="PF02089">
    <property type="entry name" value="Palm_thioest"/>
    <property type="match status" value="1"/>
</dbReference>
<reference evidence="7" key="1">
    <citation type="submission" date="2025-08" db="UniProtKB">
        <authorList>
            <consortium name="RefSeq"/>
        </authorList>
    </citation>
    <scope>IDENTIFICATION</scope>
    <source>
        <tissue evidence="7">Seedling</tissue>
    </source>
</reference>
<accession>A0A6P6GCT9</accession>
<dbReference type="GO" id="GO:0016790">
    <property type="term" value="F:thiolester hydrolase activity"/>
    <property type="evidence" value="ECO:0007669"/>
    <property type="project" value="TreeGrafter"/>
</dbReference>
<feature type="signal peptide" evidence="5">
    <location>
        <begin position="1"/>
        <end position="26"/>
    </location>
</feature>
<evidence type="ECO:0000256" key="4">
    <source>
        <dbReference type="ARBA" id="ARBA00023180"/>
    </source>
</evidence>
<evidence type="ECO:0000313" key="6">
    <source>
        <dbReference type="Proteomes" id="UP001652623"/>
    </source>
</evidence>
<dbReference type="InParanoid" id="A0A6P6GCT9"/>
<dbReference type="PANTHER" id="PTHR11247:SF79">
    <property type="entry name" value="ALPHA_BETA-HYDROLASES SUPERFAMILY PROTEIN"/>
    <property type="match status" value="1"/>
</dbReference>
<protein>
    <submittedName>
        <fullName evidence="7">Uncharacterized protein LOC107424251 isoform X1</fullName>
    </submittedName>
</protein>
<dbReference type="GO" id="GO:0098599">
    <property type="term" value="F:palmitoyl hydrolase activity"/>
    <property type="evidence" value="ECO:0007669"/>
    <property type="project" value="InterPro"/>
</dbReference>
<evidence type="ECO:0000256" key="2">
    <source>
        <dbReference type="ARBA" id="ARBA00022801"/>
    </source>
</evidence>
<keyword evidence="3" id="KW-1015">Disulfide bond</keyword>
<keyword evidence="1 5" id="KW-0732">Signal</keyword>
<dbReference type="PRINTS" id="PR00414">
    <property type="entry name" value="PPTHIESTRASE"/>
</dbReference>
<dbReference type="InterPro" id="IPR029058">
    <property type="entry name" value="AB_hydrolase_fold"/>
</dbReference>
<dbReference type="AlphaFoldDB" id="A0A6P6GCT9"/>
<dbReference type="FunCoup" id="A0A6P6GCT9">
    <property type="interactions" value="3281"/>
</dbReference>
<dbReference type="RefSeq" id="XP_024931916.3">
    <property type="nucleotide sequence ID" value="XM_025076148.3"/>
</dbReference>
<dbReference type="Gene3D" id="3.40.50.1820">
    <property type="entry name" value="alpha/beta hydrolase"/>
    <property type="match status" value="1"/>
</dbReference>
<dbReference type="PANTHER" id="PTHR11247">
    <property type="entry name" value="PALMITOYL-PROTEIN THIOESTERASE/DOLICHYLDIPHOSPHATASE 1"/>
    <property type="match status" value="1"/>
</dbReference>
<evidence type="ECO:0000256" key="3">
    <source>
        <dbReference type="ARBA" id="ARBA00023157"/>
    </source>
</evidence>
<evidence type="ECO:0000256" key="1">
    <source>
        <dbReference type="ARBA" id="ARBA00022729"/>
    </source>
</evidence>
<gene>
    <name evidence="7" type="primary">LOC107424251</name>
</gene>
<feature type="chain" id="PRO_5046963593" evidence="5">
    <location>
        <begin position="27"/>
        <end position="345"/>
    </location>
</feature>
<keyword evidence="2" id="KW-0378">Hydrolase</keyword>
<dbReference type="SUPFAM" id="SSF53474">
    <property type="entry name" value="alpha/beta-Hydrolases"/>
    <property type="match status" value="1"/>
</dbReference>
<dbReference type="GeneID" id="107424251"/>
<keyword evidence="6" id="KW-1185">Reference proteome</keyword>
<organism evidence="6 7">
    <name type="scientific">Ziziphus jujuba</name>
    <name type="common">Chinese jujube</name>
    <name type="synonym">Ziziphus sativa</name>
    <dbReference type="NCBI Taxonomy" id="326968"/>
    <lineage>
        <taxon>Eukaryota</taxon>
        <taxon>Viridiplantae</taxon>
        <taxon>Streptophyta</taxon>
        <taxon>Embryophyta</taxon>
        <taxon>Tracheophyta</taxon>
        <taxon>Spermatophyta</taxon>
        <taxon>Magnoliopsida</taxon>
        <taxon>eudicotyledons</taxon>
        <taxon>Gunneridae</taxon>
        <taxon>Pentapetalae</taxon>
        <taxon>rosids</taxon>
        <taxon>fabids</taxon>
        <taxon>Rosales</taxon>
        <taxon>Rhamnaceae</taxon>
        <taxon>Paliureae</taxon>
        <taxon>Ziziphus</taxon>
    </lineage>
</organism>
<evidence type="ECO:0000256" key="5">
    <source>
        <dbReference type="SAM" id="SignalP"/>
    </source>
</evidence>
<sequence>MAFSPILLTIFIVVFLTITAIPLTHSVPFVVLHGIGDKCRNRGVTRFTKLLSKWSGSQGYCIEIGNGSWDSWTMPLLQQFCLQTSIVCEKVKSMSDLSEGYNIVGLSQGNVIGRGVIEFCEGGPPVKNFISLGGPHAGTASIPLCGSGWFCILVDSLIKLEIYSDYVQEHLAPSGYLKIPTDIAGYIEGCKFLPKLNNEIVNKRNATYKERFVSLENLILIMFEDDTILIPKETSWFGYYPDGAFSPVLPVQETKLYTEDWIGLRTLDEAGKVKYISVSGNHLAISQSDMKEYIVPYLEDQEASSKPLIITKTSSFKWLSSIWNMFLGVAEYTAEDGQLLLHNAV</sequence>